<evidence type="ECO:0000313" key="2">
    <source>
        <dbReference type="Proteomes" id="UP000317257"/>
    </source>
</evidence>
<evidence type="ECO:0008006" key="3">
    <source>
        <dbReference type="Google" id="ProtNLM"/>
    </source>
</evidence>
<dbReference type="AlphaFoldDB" id="A0A5C6GJU3"/>
<comment type="caution">
    <text evidence="1">The sequence shown here is derived from an EMBL/GenBank/DDBJ whole genome shotgun (WGS) entry which is preliminary data.</text>
</comment>
<sequence>MPSRSAAKWRRPINVCNIGVWVTDGMLLQATRQYQQRVMPSCRRINSHAGPLESRRRATRRHMTGLMPTSHAFPPIWQFDVGPDSLQWEAPTTREHRRQKREQISVSNMLNTFIGWLESSGSADKPFIPSPIGDSKSGPVSAEALAVNPDVEAPVTPNPIAQEPTPSQHLPKEIVNLRSSILYLDVVDNKTLFNLTKICRQSLRRRVEHGELSVKDLLASLEPLDSASKSLVSTPEVANKACAMIRRSILYAMVDAEKQTPGSVSPDLWLAFMRKVCAGNGENHDIQLFWGLICAMPCSIRDQIPGEQLHSLAGAFVAAQANRHNLFAHWSARAARFSQALESLNTKQRQELNDGMAAFLLQQGWVSERARRMRFSWLLIKAYATQQTTSEFIQTVHACTGKAFRLHTVQLWQALAARLSAIGVLDDEAHKQVLQAAYTSVSQRWTSLVAAVMTSSNGNLALRELCIVSTEIGQFDVVVRALACKPAHLLRRDIMEGIASACGNHRQAIALHDAIDVRRQPNRRRPLWKWSIWAKYVEPMIKDPSVDSIRVWQVLGLGVSRNESPEDTAAKSQLLDQMGRWFIQAQHLTDRQVLRNVEKCASHQRALTNSVSSQTLANLTDIITRDLEKGRRGRTSRMQWLLSMVAHYHGQDQAKRTASALNGWRSQIEETRDGDWL</sequence>
<evidence type="ECO:0000313" key="1">
    <source>
        <dbReference type="EMBL" id="TWU77870.1"/>
    </source>
</evidence>
<organism evidence="1 2">
    <name type="scientific">Metarhizium rileyi (strain RCEF 4871)</name>
    <name type="common">Nomuraea rileyi</name>
    <dbReference type="NCBI Taxonomy" id="1649241"/>
    <lineage>
        <taxon>Eukaryota</taxon>
        <taxon>Fungi</taxon>
        <taxon>Dikarya</taxon>
        <taxon>Ascomycota</taxon>
        <taxon>Pezizomycotina</taxon>
        <taxon>Sordariomycetes</taxon>
        <taxon>Hypocreomycetidae</taxon>
        <taxon>Hypocreales</taxon>
        <taxon>Clavicipitaceae</taxon>
        <taxon>Metarhizium</taxon>
    </lineage>
</organism>
<dbReference type="EMBL" id="SBHS01000002">
    <property type="protein sequence ID" value="TWU77870.1"/>
    <property type="molecule type" value="Genomic_DNA"/>
</dbReference>
<proteinExistence type="predicted"/>
<reference evidence="2" key="1">
    <citation type="submission" date="2018-12" db="EMBL/GenBank/DDBJ databases">
        <title>The complete genome of Metarhizium rileyi, a key fungal pathogen of Lepidoptera.</title>
        <authorList>
            <person name="Binneck E."/>
            <person name="Lastra C.C.L."/>
            <person name="Sosa-Gomez D.R."/>
        </authorList>
    </citation>
    <scope>NUCLEOTIDE SEQUENCE [LARGE SCALE GENOMIC DNA]</scope>
    <source>
        <strain evidence="2">Cep018-CH2</strain>
    </source>
</reference>
<name>A0A5C6GJU3_METRR</name>
<dbReference type="Proteomes" id="UP000317257">
    <property type="component" value="Unassembled WGS sequence"/>
</dbReference>
<accession>A0A5C6GJU3</accession>
<protein>
    <recommendedName>
        <fullName evidence="3">Fungal specific transcription factor domain containing protein</fullName>
    </recommendedName>
</protein>
<gene>
    <name evidence="1" type="ORF">ED733_004220</name>
</gene>